<dbReference type="PROSITE" id="PS00041">
    <property type="entry name" value="HTH_ARAC_FAMILY_1"/>
    <property type="match status" value="1"/>
</dbReference>
<evidence type="ECO:0000256" key="4">
    <source>
        <dbReference type="SAM" id="Coils"/>
    </source>
</evidence>
<dbReference type="InterPro" id="IPR011990">
    <property type="entry name" value="TPR-like_helical_dom_sf"/>
</dbReference>
<keyword evidence="5" id="KW-0472">Membrane</keyword>
<dbReference type="EMBL" id="CZAP01000008">
    <property type="protein sequence ID" value="CUP57333.1"/>
    <property type="molecule type" value="Genomic_DNA"/>
</dbReference>
<dbReference type="GO" id="GO:0003700">
    <property type="term" value="F:DNA-binding transcription factor activity"/>
    <property type="evidence" value="ECO:0007669"/>
    <property type="project" value="InterPro"/>
</dbReference>
<feature type="domain" description="HTH araC/xylS-type" evidence="6">
    <location>
        <begin position="480"/>
        <end position="582"/>
    </location>
</feature>
<dbReference type="Proteomes" id="UP000095576">
    <property type="component" value="Unassembled WGS sequence"/>
</dbReference>
<dbReference type="PROSITE" id="PS01124">
    <property type="entry name" value="HTH_ARAC_FAMILY_2"/>
    <property type="match status" value="1"/>
</dbReference>
<protein>
    <submittedName>
        <fullName evidence="7">Helix-turn-helix domain-containing protein</fullName>
    </submittedName>
</protein>
<evidence type="ECO:0000313" key="7">
    <source>
        <dbReference type="EMBL" id="CUP57333.1"/>
    </source>
</evidence>
<dbReference type="GO" id="GO:0043565">
    <property type="term" value="F:sequence-specific DNA binding"/>
    <property type="evidence" value="ECO:0007669"/>
    <property type="project" value="InterPro"/>
</dbReference>
<dbReference type="SMART" id="SM00342">
    <property type="entry name" value="HTH_ARAC"/>
    <property type="match status" value="1"/>
</dbReference>
<name>A0A174P8M9_BACT4</name>
<feature type="transmembrane region" description="Helical" evidence="5">
    <location>
        <begin position="379"/>
        <end position="401"/>
    </location>
</feature>
<dbReference type="SUPFAM" id="SSF48452">
    <property type="entry name" value="TPR-like"/>
    <property type="match status" value="1"/>
</dbReference>
<keyword evidence="5" id="KW-0812">Transmembrane</keyword>
<keyword evidence="2" id="KW-0238">DNA-binding</keyword>
<evidence type="ECO:0000256" key="5">
    <source>
        <dbReference type="SAM" id="Phobius"/>
    </source>
</evidence>
<organism evidence="7 8">
    <name type="scientific">Bacteroides thetaiotaomicron</name>
    <dbReference type="NCBI Taxonomy" id="818"/>
    <lineage>
        <taxon>Bacteria</taxon>
        <taxon>Pseudomonadati</taxon>
        <taxon>Bacteroidota</taxon>
        <taxon>Bacteroidia</taxon>
        <taxon>Bacteroidales</taxon>
        <taxon>Bacteroidaceae</taxon>
        <taxon>Bacteroides</taxon>
    </lineage>
</organism>
<sequence>MRLSCILVFFILWVVNPFRTGATVSDSLLTERTIRSIYVNYPDSALQLLDEAERSSVSGITPFRIDLLRAMCYEIKHDLTAKETCVRRALQNDSIRLIPERCLPFMEMLAGVLETQNKYEEGISVCQEAIRQARILGYKKEEAVILSTMARTYIGMKNNTRAQECFEQAVDLLEGTDDVREMSRLSTLYGEYMTFLINQEQTSKAIETGYKREIVIQRMSEQPGPPPGYIDQQYGFLYTKMAVLLYKNGEKEKAEEIYGKYQSSHFSQTLTGKQFGIPYLLDAGRYQEAASLNEACLSAFTNDTISYEYLLLLEYRTRICRGMKRFDLADASMQRCYVVQDSIYTRESKSKAQEFATKFELKEKELLLAKSHALSERRMLLLVSSCILLVLLFIIFWITFANLQKTKRRNRIAAKQIDELLAQREELRKVFTQTKDTHEPTIEIEADSSFPDEEKLTATAKTDVTTPGINSDEEYARFMKMESLLVEQKLFLKPGFGRDDLIRVVGISKNDLSPLLRRYAGSDNFNDYLNRLKIEYSIKLMKEKPYLSVDAIAEEANFNSRSTFYRAFVKISGMTPAQYMRTKIE</sequence>
<dbReference type="Pfam" id="PF13424">
    <property type="entry name" value="TPR_12"/>
    <property type="match status" value="1"/>
</dbReference>
<gene>
    <name evidence="7" type="ORF">ERS852511_02532</name>
</gene>
<evidence type="ECO:0000256" key="1">
    <source>
        <dbReference type="ARBA" id="ARBA00023015"/>
    </source>
</evidence>
<evidence type="ECO:0000259" key="6">
    <source>
        <dbReference type="PROSITE" id="PS01124"/>
    </source>
</evidence>
<dbReference type="Pfam" id="PF12833">
    <property type="entry name" value="HTH_18"/>
    <property type="match status" value="1"/>
</dbReference>
<dbReference type="AlphaFoldDB" id="A0A174P8M9"/>
<evidence type="ECO:0000313" key="8">
    <source>
        <dbReference type="Proteomes" id="UP000095576"/>
    </source>
</evidence>
<dbReference type="InterPro" id="IPR009057">
    <property type="entry name" value="Homeodomain-like_sf"/>
</dbReference>
<keyword evidence="4" id="KW-0175">Coiled coil</keyword>
<dbReference type="InterPro" id="IPR018062">
    <property type="entry name" value="HTH_AraC-typ_CS"/>
</dbReference>
<proteinExistence type="predicted"/>
<dbReference type="Gene3D" id="1.10.10.60">
    <property type="entry name" value="Homeodomain-like"/>
    <property type="match status" value="1"/>
</dbReference>
<dbReference type="Gene3D" id="1.25.40.10">
    <property type="entry name" value="Tetratricopeptide repeat domain"/>
    <property type="match status" value="1"/>
</dbReference>
<keyword evidence="1" id="KW-0805">Transcription regulation</keyword>
<dbReference type="PANTHER" id="PTHR43280:SF29">
    <property type="entry name" value="ARAC-FAMILY TRANSCRIPTIONAL REGULATOR"/>
    <property type="match status" value="1"/>
</dbReference>
<dbReference type="PANTHER" id="PTHR43280">
    <property type="entry name" value="ARAC-FAMILY TRANSCRIPTIONAL REGULATOR"/>
    <property type="match status" value="1"/>
</dbReference>
<keyword evidence="5" id="KW-1133">Transmembrane helix</keyword>
<accession>A0A174P8M9</accession>
<reference evidence="7 8" key="1">
    <citation type="submission" date="2015-09" db="EMBL/GenBank/DDBJ databases">
        <authorList>
            <consortium name="Pathogen Informatics"/>
        </authorList>
    </citation>
    <scope>NUCLEOTIDE SEQUENCE [LARGE SCALE GENOMIC DNA]</scope>
    <source>
        <strain evidence="7 8">2789STDY5834899</strain>
    </source>
</reference>
<evidence type="ECO:0000256" key="3">
    <source>
        <dbReference type="ARBA" id="ARBA00023163"/>
    </source>
</evidence>
<dbReference type="SUPFAM" id="SSF46689">
    <property type="entry name" value="Homeodomain-like"/>
    <property type="match status" value="1"/>
</dbReference>
<evidence type="ECO:0000256" key="2">
    <source>
        <dbReference type="ARBA" id="ARBA00023125"/>
    </source>
</evidence>
<dbReference type="InterPro" id="IPR018060">
    <property type="entry name" value="HTH_AraC"/>
</dbReference>
<feature type="coiled-coil region" evidence="4">
    <location>
        <begin position="403"/>
        <end position="437"/>
    </location>
</feature>
<dbReference type="RefSeq" id="WP_008156756.1">
    <property type="nucleotide sequence ID" value="NZ_CZAP01000008.1"/>
</dbReference>
<keyword evidence="3" id="KW-0804">Transcription</keyword>